<evidence type="ECO:0000313" key="1">
    <source>
        <dbReference type="EMBL" id="ATW60830.1"/>
    </source>
</evidence>
<protein>
    <submittedName>
        <fullName evidence="1">Uncharacterized protein</fullName>
    </submittedName>
</protein>
<evidence type="ECO:0000313" key="2">
    <source>
        <dbReference type="Proteomes" id="UP000240944"/>
    </source>
</evidence>
<dbReference type="EMBL" id="MG099939">
    <property type="protein sequence ID" value="ATW60830.1"/>
    <property type="molecule type" value="Genomic_DNA"/>
</dbReference>
<accession>A0A2H4PF85</accession>
<dbReference type="Proteomes" id="UP000240944">
    <property type="component" value="Segment"/>
</dbReference>
<organism evidence="1 2">
    <name type="scientific">Gordonia phage BENtherdunthat</name>
    <dbReference type="NCBI Taxonomy" id="2047830"/>
    <lineage>
        <taxon>Viruses</taxon>
        <taxon>Duplodnaviria</taxon>
        <taxon>Heunggongvirae</taxon>
        <taxon>Uroviricota</taxon>
        <taxon>Caudoviricetes</taxon>
        <taxon>Langleyhallvirinae</taxon>
        <taxon>Getalongvirus</taxon>
        <taxon>Getalongvirus bentherdunthat</taxon>
    </lineage>
</organism>
<sequence length="38" mass="4057">MADPEIAGPLSPAEFVIPARDIGDELPILTAMEVHPNE</sequence>
<keyword evidence="2" id="KW-1185">Reference proteome</keyword>
<proteinExistence type="predicted"/>
<gene>
    <name evidence="1" type="ORF">SEA_BENTHERDUNTHAT_60</name>
</gene>
<reference evidence="2" key="1">
    <citation type="submission" date="2017-10" db="EMBL/GenBank/DDBJ databases">
        <authorList>
            <person name="Banno H."/>
            <person name="Chua N.-H."/>
        </authorList>
    </citation>
    <scope>NUCLEOTIDE SEQUENCE [LARGE SCALE GENOMIC DNA]</scope>
</reference>
<name>A0A2H4PF85_9CAUD</name>